<dbReference type="SUPFAM" id="SSF51905">
    <property type="entry name" value="FAD/NAD(P)-binding domain"/>
    <property type="match status" value="1"/>
</dbReference>
<comment type="cofactor">
    <cofactor evidence="1">
        <name>FAD</name>
        <dbReference type="ChEBI" id="CHEBI:57692"/>
    </cofactor>
</comment>
<evidence type="ECO:0000256" key="3">
    <source>
        <dbReference type="ARBA" id="ARBA00023002"/>
    </source>
</evidence>
<evidence type="ECO:0000313" key="6">
    <source>
        <dbReference type="Proteomes" id="UP000215148"/>
    </source>
</evidence>
<dbReference type="AlphaFoldDB" id="A0A223N286"/>
<dbReference type="InterPro" id="IPR050315">
    <property type="entry name" value="FAD-oxidoreductase_2"/>
</dbReference>
<evidence type="ECO:0000313" key="5">
    <source>
        <dbReference type="EMBL" id="ASU23878.1"/>
    </source>
</evidence>
<dbReference type="Pfam" id="PF01266">
    <property type="entry name" value="DAO"/>
    <property type="match status" value="1"/>
</dbReference>
<keyword evidence="2" id="KW-0285">Flavoprotein</keyword>
<gene>
    <name evidence="5" type="ORF">CCZ37_14945</name>
</gene>
<protein>
    <submittedName>
        <fullName evidence="5">FAD-dependent oxidoreductase</fullName>
    </submittedName>
</protein>
<dbReference type="Proteomes" id="UP000215148">
    <property type="component" value="Chromosome 2"/>
</dbReference>
<reference evidence="5 6" key="1">
    <citation type="submission" date="2017-08" db="EMBL/GenBank/DDBJ databases">
        <title>The Vibrio qinghaiensis sp.-Q67 is a luminous bacteria isolated firstly from Qinghai lake, Qinghai province, China, which has been proved to be very sensitive to detect environmental and food pollutants. Therefore, complete genome analysis of V. qinghaiensis sp.-Q67 highlights the potential application of this strain on detection of hazards in the contaminated environments.</title>
        <authorList>
            <person name="Gong L."/>
        </authorList>
    </citation>
    <scope>NUCLEOTIDE SEQUENCE [LARGE SCALE GENOMIC DNA]</scope>
    <source>
        <strain evidence="5 6">Q67</strain>
    </source>
</reference>
<dbReference type="KEGG" id="vqi:CCZ37_14945"/>
<feature type="domain" description="FAD dependent oxidoreductase" evidence="4">
    <location>
        <begin position="24"/>
        <end position="384"/>
    </location>
</feature>
<proteinExistence type="predicted"/>
<dbReference type="Gene3D" id="3.50.50.60">
    <property type="entry name" value="FAD/NAD(P)-binding domain"/>
    <property type="match status" value="1"/>
</dbReference>
<dbReference type="RefSeq" id="WP_081265572.1">
    <property type="nucleotide sequence ID" value="NZ_CAWNHI010000002.1"/>
</dbReference>
<organism evidence="5 6">
    <name type="scientific">Vibrio qinghaiensis</name>
    <dbReference type="NCBI Taxonomy" id="2025808"/>
    <lineage>
        <taxon>Bacteria</taxon>
        <taxon>Pseudomonadati</taxon>
        <taxon>Pseudomonadota</taxon>
        <taxon>Gammaproteobacteria</taxon>
        <taxon>Vibrionales</taxon>
        <taxon>Vibrionaceae</taxon>
        <taxon>Vibrio</taxon>
    </lineage>
</organism>
<dbReference type="PANTHER" id="PTHR43400:SF7">
    <property type="entry name" value="FAD-DEPENDENT OXIDOREDUCTASE 2 FAD BINDING DOMAIN-CONTAINING PROTEIN"/>
    <property type="match status" value="1"/>
</dbReference>
<dbReference type="EMBL" id="CP022742">
    <property type="protein sequence ID" value="ASU23878.1"/>
    <property type="molecule type" value="Genomic_DNA"/>
</dbReference>
<dbReference type="Gene3D" id="3.30.9.10">
    <property type="entry name" value="D-Amino Acid Oxidase, subunit A, domain 2"/>
    <property type="match status" value="1"/>
</dbReference>
<accession>A0A223N286</accession>
<dbReference type="InterPro" id="IPR006076">
    <property type="entry name" value="FAD-dep_OxRdtase"/>
</dbReference>
<dbReference type="GO" id="GO:0016491">
    <property type="term" value="F:oxidoreductase activity"/>
    <property type="evidence" value="ECO:0007669"/>
    <property type="project" value="UniProtKB-KW"/>
</dbReference>
<dbReference type="PANTHER" id="PTHR43400">
    <property type="entry name" value="FUMARATE REDUCTASE"/>
    <property type="match status" value="1"/>
</dbReference>
<dbReference type="InterPro" id="IPR036188">
    <property type="entry name" value="FAD/NAD-bd_sf"/>
</dbReference>
<evidence type="ECO:0000259" key="4">
    <source>
        <dbReference type="Pfam" id="PF01266"/>
    </source>
</evidence>
<keyword evidence="3" id="KW-0560">Oxidoreductase</keyword>
<evidence type="ECO:0000256" key="2">
    <source>
        <dbReference type="ARBA" id="ARBA00022827"/>
    </source>
</evidence>
<evidence type="ECO:0000256" key="1">
    <source>
        <dbReference type="ARBA" id="ARBA00001974"/>
    </source>
</evidence>
<name>A0A223N286_9VIBR</name>
<keyword evidence="6" id="KW-1185">Reference proteome</keyword>
<sequence length="493" mass="54904">MHPGFPEYSYLMSYKKFNTDSPCVAIIGGGVAGATAAVHMGELGLNVLLLEKSAGLVNGPPICHLHAGGNLYREISQQQCLELLKQSIETVRLYPHTLNKRPTVIAVPHSDGGEPQALLPRLELIQRSYQQLVDEDPRNQQLGQPQEYFKLYSREALQVLATQQQSDQPTSFDDWVIPFAQHADLNQLKYPVIAVQEYGWSVFRLAASAELALAAMPHCQVLTHAKLIKSDFIDEQWQLVYLDAQKHEHVIYADYLVNACGYETGIVDDLAKAPRQRLVEFKAAYVTRWAECDQQWPEVIFHGPRGTPQGMAQLTPYADGLFQLHGMTEGITLFKDGLVASQAGSSQPVLPDYLERKIKNGWQQDALQERSERAIHHMSQFIPQYIQAQVAGKPLFGAQQIPGQDATLRAADVTFEAHNYARIEVVKGSSALEAATKIVQHWQLVNDEDLLQSIEARHPISMSLALEQVEEKAIALAKARAYPEGLAKIVGMV</sequence>
<keyword evidence="2" id="KW-0274">FAD</keyword>